<organism evidence="2 3">
    <name type="scientific">Patagioenas fasciata monilis</name>
    <dbReference type="NCBI Taxonomy" id="372326"/>
    <lineage>
        <taxon>Eukaryota</taxon>
        <taxon>Metazoa</taxon>
        <taxon>Chordata</taxon>
        <taxon>Craniata</taxon>
        <taxon>Vertebrata</taxon>
        <taxon>Euteleostomi</taxon>
        <taxon>Archelosauria</taxon>
        <taxon>Archosauria</taxon>
        <taxon>Dinosauria</taxon>
        <taxon>Saurischia</taxon>
        <taxon>Theropoda</taxon>
        <taxon>Coelurosauria</taxon>
        <taxon>Aves</taxon>
        <taxon>Neognathae</taxon>
        <taxon>Neoaves</taxon>
        <taxon>Columbimorphae</taxon>
        <taxon>Columbiformes</taxon>
        <taxon>Columbidae</taxon>
        <taxon>Patagioenas</taxon>
    </lineage>
</organism>
<sequence length="72" mass="7722">MRLLLALSSVCCWQPEVQEPSEIGASLHPCVGSGLNPGDQQSFRTLLTHSTRCPTATQGGPEQPGVLFQDWG</sequence>
<gene>
    <name evidence="2" type="ORF">AV530_004446</name>
</gene>
<dbReference type="Proteomes" id="UP000190648">
    <property type="component" value="Unassembled WGS sequence"/>
</dbReference>
<name>A0A1V4JBV2_PATFA</name>
<feature type="region of interest" description="Disordered" evidence="1">
    <location>
        <begin position="53"/>
        <end position="72"/>
    </location>
</feature>
<reference evidence="2 3" key="1">
    <citation type="submission" date="2016-02" db="EMBL/GenBank/DDBJ databases">
        <title>Band-tailed pigeon sequencing and assembly.</title>
        <authorList>
            <person name="Soares A.E."/>
            <person name="Novak B.J."/>
            <person name="Rice E.S."/>
            <person name="O'Connell B."/>
            <person name="Chang D."/>
            <person name="Weber S."/>
            <person name="Shapiro B."/>
        </authorList>
    </citation>
    <scope>NUCLEOTIDE SEQUENCE [LARGE SCALE GENOMIC DNA]</scope>
    <source>
        <strain evidence="2">BTP2013</strain>
        <tissue evidence="2">Blood</tissue>
    </source>
</reference>
<dbReference type="EMBL" id="LSYS01008070">
    <property type="protein sequence ID" value="OPJ69802.1"/>
    <property type="molecule type" value="Genomic_DNA"/>
</dbReference>
<comment type="caution">
    <text evidence="2">The sequence shown here is derived from an EMBL/GenBank/DDBJ whole genome shotgun (WGS) entry which is preliminary data.</text>
</comment>
<evidence type="ECO:0000313" key="2">
    <source>
        <dbReference type="EMBL" id="OPJ69802.1"/>
    </source>
</evidence>
<dbReference type="AlphaFoldDB" id="A0A1V4JBV2"/>
<evidence type="ECO:0000313" key="3">
    <source>
        <dbReference type="Proteomes" id="UP000190648"/>
    </source>
</evidence>
<proteinExistence type="predicted"/>
<accession>A0A1V4JBV2</accession>
<keyword evidence="3" id="KW-1185">Reference proteome</keyword>
<protein>
    <submittedName>
        <fullName evidence="2">Uncharacterized protein</fullName>
    </submittedName>
</protein>
<evidence type="ECO:0000256" key="1">
    <source>
        <dbReference type="SAM" id="MobiDB-lite"/>
    </source>
</evidence>